<dbReference type="VEuPathDB" id="VectorBase:HLOH_050164"/>
<keyword evidence="2" id="KW-1185">Reference proteome</keyword>
<dbReference type="Proteomes" id="UP000821853">
    <property type="component" value="Chromosome 3"/>
</dbReference>
<sequence length="107" mass="12132">MPTSQHLMKIDKLKYIRSYLTGAAKAAIEDILLAEDGYDAPDNILEERFRQKYLLMADNVDGLLTIIPVKTPAGVERLRSLYDQISCRPKRIDGPRCCAQPVHCHHP</sequence>
<protein>
    <submittedName>
        <fullName evidence="1">Uncharacterized protein</fullName>
    </submittedName>
</protein>
<proteinExistence type="predicted"/>
<dbReference type="EMBL" id="JABSTR010000005">
    <property type="protein sequence ID" value="KAH9371937.1"/>
    <property type="molecule type" value="Genomic_DNA"/>
</dbReference>
<dbReference type="AlphaFoldDB" id="A0A9J6GAY9"/>
<reference evidence="1 2" key="1">
    <citation type="journal article" date="2020" name="Cell">
        <title>Large-Scale Comparative Analyses of Tick Genomes Elucidate Their Genetic Diversity and Vector Capacities.</title>
        <authorList>
            <consortium name="Tick Genome and Microbiome Consortium (TIGMIC)"/>
            <person name="Jia N."/>
            <person name="Wang J."/>
            <person name="Shi W."/>
            <person name="Du L."/>
            <person name="Sun Y."/>
            <person name="Zhan W."/>
            <person name="Jiang J.F."/>
            <person name="Wang Q."/>
            <person name="Zhang B."/>
            <person name="Ji P."/>
            <person name="Bell-Sakyi L."/>
            <person name="Cui X.M."/>
            <person name="Yuan T.T."/>
            <person name="Jiang B.G."/>
            <person name="Yang W.F."/>
            <person name="Lam T.T."/>
            <person name="Chang Q.C."/>
            <person name="Ding S.J."/>
            <person name="Wang X.J."/>
            <person name="Zhu J.G."/>
            <person name="Ruan X.D."/>
            <person name="Zhao L."/>
            <person name="Wei J.T."/>
            <person name="Ye R.Z."/>
            <person name="Que T.C."/>
            <person name="Du C.H."/>
            <person name="Zhou Y.H."/>
            <person name="Cheng J.X."/>
            <person name="Dai P.F."/>
            <person name="Guo W.B."/>
            <person name="Han X.H."/>
            <person name="Huang E.J."/>
            <person name="Li L.F."/>
            <person name="Wei W."/>
            <person name="Gao Y.C."/>
            <person name="Liu J.Z."/>
            <person name="Shao H.Z."/>
            <person name="Wang X."/>
            <person name="Wang C.C."/>
            <person name="Yang T.C."/>
            <person name="Huo Q.B."/>
            <person name="Li W."/>
            <person name="Chen H.Y."/>
            <person name="Chen S.E."/>
            <person name="Zhou L.G."/>
            <person name="Ni X.B."/>
            <person name="Tian J.H."/>
            <person name="Sheng Y."/>
            <person name="Liu T."/>
            <person name="Pan Y.S."/>
            <person name="Xia L.Y."/>
            <person name="Li J."/>
            <person name="Zhao F."/>
            <person name="Cao W.C."/>
        </authorList>
    </citation>
    <scope>NUCLEOTIDE SEQUENCE [LARGE SCALE GENOMIC DNA]</scope>
    <source>
        <strain evidence="1">HaeL-2018</strain>
    </source>
</reference>
<evidence type="ECO:0000313" key="1">
    <source>
        <dbReference type="EMBL" id="KAH9371937.1"/>
    </source>
</evidence>
<dbReference type="OrthoDB" id="6511067at2759"/>
<dbReference type="InterPro" id="IPR005312">
    <property type="entry name" value="DUF1759"/>
</dbReference>
<comment type="caution">
    <text evidence="1">The sequence shown here is derived from an EMBL/GenBank/DDBJ whole genome shotgun (WGS) entry which is preliminary data.</text>
</comment>
<name>A0A9J6GAY9_HAELO</name>
<dbReference type="Pfam" id="PF03564">
    <property type="entry name" value="DUF1759"/>
    <property type="match status" value="1"/>
</dbReference>
<evidence type="ECO:0000313" key="2">
    <source>
        <dbReference type="Proteomes" id="UP000821853"/>
    </source>
</evidence>
<accession>A0A9J6GAY9</accession>
<organism evidence="1 2">
    <name type="scientific">Haemaphysalis longicornis</name>
    <name type="common">Bush tick</name>
    <dbReference type="NCBI Taxonomy" id="44386"/>
    <lineage>
        <taxon>Eukaryota</taxon>
        <taxon>Metazoa</taxon>
        <taxon>Ecdysozoa</taxon>
        <taxon>Arthropoda</taxon>
        <taxon>Chelicerata</taxon>
        <taxon>Arachnida</taxon>
        <taxon>Acari</taxon>
        <taxon>Parasitiformes</taxon>
        <taxon>Ixodida</taxon>
        <taxon>Ixodoidea</taxon>
        <taxon>Ixodidae</taxon>
        <taxon>Haemaphysalinae</taxon>
        <taxon>Haemaphysalis</taxon>
    </lineage>
</organism>
<gene>
    <name evidence="1" type="ORF">HPB48_008016</name>
</gene>